<dbReference type="EMBL" id="JACXAE010000013">
    <property type="protein sequence ID" value="MBD2771192.1"/>
    <property type="molecule type" value="Genomic_DNA"/>
</dbReference>
<protein>
    <submittedName>
        <fullName evidence="1">Uncharacterized protein</fullName>
    </submittedName>
</protein>
<gene>
    <name evidence="1" type="ORF">ICL16_03390</name>
</gene>
<evidence type="ECO:0000313" key="1">
    <source>
        <dbReference type="EMBL" id="MBD2771192.1"/>
    </source>
</evidence>
<organism evidence="1 2">
    <name type="scientific">Iningainema tapete BLCC-T55</name>
    <dbReference type="NCBI Taxonomy" id="2748662"/>
    <lineage>
        <taxon>Bacteria</taxon>
        <taxon>Bacillati</taxon>
        <taxon>Cyanobacteriota</taxon>
        <taxon>Cyanophyceae</taxon>
        <taxon>Nostocales</taxon>
        <taxon>Scytonemataceae</taxon>
        <taxon>Iningainema tapete</taxon>
    </lineage>
</organism>
<keyword evidence="2" id="KW-1185">Reference proteome</keyword>
<sequence length="127" mass="15394">MINSWTPYEESPDGHRKICIWHSPKHSLPLLHAICKQQEFKLYEEAILWLIEQYEHRPWTWEATHCLKPRFWFGQRLLFVPQKKVGIVRGIEWRENSGLLQHGFWYRMKWDGRESLQGVHENSLEAL</sequence>
<reference evidence="1" key="1">
    <citation type="submission" date="2020-09" db="EMBL/GenBank/DDBJ databases">
        <title>Iningainema tapete sp. nov. (Scytonemataceae, Cyanobacteria) from greenhouses in central Florida (USA) produces two types of nodularin with biosynthetic potential for microcystin-LR and anabaenopeptins.</title>
        <authorList>
            <person name="Berthold D.E."/>
            <person name="Lefler F.W."/>
            <person name="Huang I.-S."/>
            <person name="Abdulla H."/>
            <person name="Zimba P.V."/>
            <person name="Laughinghouse H.D. IV."/>
        </authorList>
    </citation>
    <scope>NUCLEOTIDE SEQUENCE</scope>
    <source>
        <strain evidence="1">BLCCT55</strain>
    </source>
</reference>
<evidence type="ECO:0000313" key="2">
    <source>
        <dbReference type="Proteomes" id="UP000629098"/>
    </source>
</evidence>
<accession>A0A8J6XEN0</accession>
<comment type="caution">
    <text evidence="1">The sequence shown here is derived from an EMBL/GenBank/DDBJ whole genome shotgun (WGS) entry which is preliminary data.</text>
</comment>
<dbReference type="Proteomes" id="UP000629098">
    <property type="component" value="Unassembled WGS sequence"/>
</dbReference>
<dbReference type="AlphaFoldDB" id="A0A8J6XEN0"/>
<name>A0A8J6XEN0_9CYAN</name>
<dbReference type="RefSeq" id="WP_190825481.1">
    <property type="nucleotide sequence ID" value="NZ_CAWPPI010000013.1"/>
</dbReference>
<proteinExistence type="predicted"/>